<gene>
    <name evidence="2" type="ORF">BMJ33_35415</name>
    <name evidence="3" type="ORF">EMEDMD4_490199</name>
</gene>
<reference evidence="2 4" key="2">
    <citation type="journal article" date="2018" name="FEMS Microbiol. Ecol.">
        <title>Co-invading symbiotic mutualists of Medicago polymorpha retain high ancestral diversity and contain diverse accessory genomes.</title>
        <authorList>
            <person name="Porter S.S."/>
            <person name="Faber-Hammond J.J."/>
            <person name="Friesen M.L."/>
        </authorList>
    </citation>
    <scope>NUCLEOTIDE SEQUENCE [LARGE SCALE GENOMIC DNA]</scope>
    <source>
        <strain evidence="2 4">Str16</strain>
    </source>
</reference>
<dbReference type="EMBL" id="CABFNB010000116">
    <property type="protein sequence ID" value="VTZ63272.1"/>
    <property type="molecule type" value="Genomic_DNA"/>
</dbReference>
<dbReference type="InterPro" id="IPR055259">
    <property type="entry name" value="YkvP/CgeB_Glyco_trans-like"/>
</dbReference>
<dbReference type="EMBL" id="NBUC01000189">
    <property type="protein sequence ID" value="PLT91334.1"/>
    <property type="molecule type" value="Genomic_DNA"/>
</dbReference>
<sequence>MKRPLDIVILGLSLSSSWGNGHATTYRALLRALNAAGHKVTFLERDVPWYADNRDLAVPDFCDLVLYDDTDELTQRHARKLADADAVVVGSYVPDGVDVIDAVADLVPKRLCFYDIDTPVTLAKLERGDEEYLARRQVAFFDIYFSFSGGKTLDRLRDEFAARRPVPLYCAVDLEAYRNTGAPTEWDLGYLGTFSPDRQPVLERLLIEPARRLPHMRFAVAGPSYPSDIDWPANVERIEHLPPGEHAQFYSRQRFTLNVTRADMVAAGWSPSVRLFEAAACRTPIVSDWWEGIENFFPPGEAVVIAQSSSDVVTALTSPDEAQREALADCAYRRVAAAHSSAARARSFVEALESVAARTDLATERVERRLPV</sequence>
<evidence type="ECO:0000313" key="3">
    <source>
        <dbReference type="EMBL" id="VTZ63272.1"/>
    </source>
</evidence>
<dbReference type="SUPFAM" id="SSF53756">
    <property type="entry name" value="UDP-Glycosyltransferase/glycogen phosphorylase"/>
    <property type="match status" value="1"/>
</dbReference>
<evidence type="ECO:0000259" key="1">
    <source>
        <dbReference type="Pfam" id="PF13524"/>
    </source>
</evidence>
<dbReference type="Pfam" id="PF13524">
    <property type="entry name" value="Glyco_trans_1_2"/>
    <property type="match status" value="1"/>
</dbReference>
<accession>A0A508X095</accession>
<dbReference type="Proteomes" id="UP000507954">
    <property type="component" value="Unassembled WGS sequence"/>
</dbReference>
<dbReference type="RefSeq" id="WP_028053893.1">
    <property type="nucleotide sequence ID" value="NZ_ATYC01000008.1"/>
</dbReference>
<protein>
    <submittedName>
        <fullName evidence="2">Glycosyltransferase</fullName>
    </submittedName>
</protein>
<name>A0A508X095_9HYPH</name>
<dbReference type="AlphaFoldDB" id="A0A508X095"/>
<organism evidence="3">
    <name type="scientific">Sinorhizobium medicae</name>
    <dbReference type="NCBI Taxonomy" id="110321"/>
    <lineage>
        <taxon>Bacteria</taxon>
        <taxon>Pseudomonadati</taxon>
        <taxon>Pseudomonadota</taxon>
        <taxon>Alphaproteobacteria</taxon>
        <taxon>Hyphomicrobiales</taxon>
        <taxon>Rhizobiaceae</taxon>
        <taxon>Sinorhizobium/Ensifer group</taxon>
        <taxon>Sinorhizobium</taxon>
    </lineage>
</organism>
<dbReference type="Proteomes" id="UP001190825">
    <property type="component" value="Unassembled WGS sequence"/>
</dbReference>
<keyword evidence="4" id="KW-1185">Reference proteome</keyword>
<evidence type="ECO:0000313" key="2">
    <source>
        <dbReference type="EMBL" id="PLT91334.1"/>
    </source>
</evidence>
<reference evidence="2" key="1">
    <citation type="submission" date="2017-04" db="EMBL/GenBank/DDBJ databases">
        <authorList>
            <person name="Porter S."/>
            <person name="Friesen M.L."/>
            <person name="Faber-Hammond J."/>
        </authorList>
    </citation>
    <scope>NUCLEOTIDE SEQUENCE</scope>
    <source>
        <strain evidence="2">Str16</strain>
    </source>
</reference>
<dbReference type="Gene3D" id="3.40.50.2000">
    <property type="entry name" value="Glycogen Phosphorylase B"/>
    <property type="match status" value="1"/>
</dbReference>
<proteinExistence type="predicted"/>
<feature type="domain" description="Spore protein YkvP/CgeB glycosyl transferase-like" evidence="1">
    <location>
        <begin position="199"/>
        <end position="349"/>
    </location>
</feature>
<evidence type="ECO:0000313" key="4">
    <source>
        <dbReference type="Proteomes" id="UP001190825"/>
    </source>
</evidence>
<reference evidence="3" key="3">
    <citation type="submission" date="2019-06" db="EMBL/GenBank/DDBJ databases">
        <authorList>
            <person name="Le Quere A."/>
            <person name="Colella S."/>
        </authorList>
    </citation>
    <scope>NUCLEOTIDE SEQUENCE</scope>
    <source>
        <strain evidence="3">EmedicaeMD41</strain>
    </source>
</reference>